<keyword evidence="1" id="KW-0479">Metal-binding</keyword>
<dbReference type="InterPro" id="IPR050248">
    <property type="entry name" value="Polysacc_deacetylase_ArnD"/>
</dbReference>
<dbReference type="InterPro" id="IPR011330">
    <property type="entry name" value="Glyco_hydro/deAcase_b/a-brl"/>
</dbReference>
<proteinExistence type="predicted"/>
<evidence type="ECO:0000313" key="5">
    <source>
        <dbReference type="EMBL" id="MBD8513707.1"/>
    </source>
</evidence>
<dbReference type="InterPro" id="IPR002509">
    <property type="entry name" value="NODB_dom"/>
</dbReference>
<evidence type="ECO:0000259" key="4">
    <source>
        <dbReference type="Pfam" id="PF01522"/>
    </source>
</evidence>
<evidence type="ECO:0000256" key="1">
    <source>
        <dbReference type="ARBA" id="ARBA00022723"/>
    </source>
</evidence>
<evidence type="ECO:0000256" key="3">
    <source>
        <dbReference type="SAM" id="SignalP"/>
    </source>
</evidence>
<dbReference type="CDD" id="cd10917">
    <property type="entry name" value="CE4_NodB_like_6s_7s"/>
    <property type="match status" value="1"/>
</dbReference>
<feature type="chain" id="PRO_5046619537" evidence="3">
    <location>
        <begin position="20"/>
        <end position="352"/>
    </location>
</feature>
<comment type="caution">
    <text evidence="5">The sequence shown here is derived from an EMBL/GenBank/DDBJ whole genome shotgun (WGS) entry which is preliminary data.</text>
</comment>
<dbReference type="Proteomes" id="UP000649768">
    <property type="component" value="Unassembled WGS sequence"/>
</dbReference>
<feature type="domain" description="NodB homology" evidence="4">
    <location>
        <begin position="172"/>
        <end position="277"/>
    </location>
</feature>
<evidence type="ECO:0000313" key="6">
    <source>
        <dbReference type="Proteomes" id="UP000649768"/>
    </source>
</evidence>
<dbReference type="Pfam" id="PF01522">
    <property type="entry name" value="Polysacc_deac_1"/>
    <property type="match status" value="1"/>
</dbReference>
<accession>A0ABR9BMB2</accession>
<dbReference type="PANTHER" id="PTHR10587">
    <property type="entry name" value="GLYCOSYL TRANSFERASE-RELATED"/>
    <property type="match status" value="1"/>
</dbReference>
<dbReference type="PANTHER" id="PTHR10587:SF133">
    <property type="entry name" value="CHITIN DEACETYLASE 1-RELATED"/>
    <property type="match status" value="1"/>
</dbReference>
<keyword evidence="6" id="KW-1185">Reference proteome</keyword>
<reference evidence="5 6" key="1">
    <citation type="submission" date="2020-09" db="EMBL/GenBank/DDBJ databases">
        <title>Photobacterium sp. CAU 1568 isolated from sand of Sido Beach.</title>
        <authorList>
            <person name="Kim W."/>
        </authorList>
    </citation>
    <scope>NUCLEOTIDE SEQUENCE [LARGE SCALE GENOMIC DNA]</scope>
    <source>
        <strain evidence="5 6">CAU 1568</strain>
    </source>
</reference>
<dbReference type="SUPFAM" id="SSF88713">
    <property type="entry name" value="Glycoside hydrolase/deacetylase"/>
    <property type="match status" value="1"/>
</dbReference>
<sequence>MRLTHFVLALSLCACWAQAAGPNKVATTDRNLWPEVIHSQAAFDRASAAEILQFVHVMAKVPLASAEDISRFTGVKQVSVDSVVTWRSKTQQRMLEGYRFASHNQSVKQWDDLVRIARERLPAFDSKWRESSEQFYHYYLFEQVRLATLFPRISSEILTFNDTEVTGERFDDGEFLLTYDDGPHPTRTQTLINQLNYRGIQAYFFVLGSKLVPAEHKNWYQSQCLGSHGWRHHAHKALDKSKDSITSTDQVMAQFASLPSDTAFRPPYGMRSLALSQWLQRQGKPVYLWTIDSQDWNARLSSRQVADRVMTLMLLWRKGIVLFHDIHPHATVVLNDLDDMVHQAGLKWRSCS</sequence>
<dbReference type="Gene3D" id="3.20.20.370">
    <property type="entry name" value="Glycoside hydrolase/deacetylase"/>
    <property type="match status" value="1"/>
</dbReference>
<organism evidence="5 6">
    <name type="scientific">Photobacterium arenosum</name>
    <dbReference type="NCBI Taxonomy" id="2774143"/>
    <lineage>
        <taxon>Bacteria</taxon>
        <taxon>Pseudomonadati</taxon>
        <taxon>Pseudomonadota</taxon>
        <taxon>Gammaproteobacteria</taxon>
        <taxon>Vibrionales</taxon>
        <taxon>Vibrionaceae</taxon>
        <taxon>Photobacterium</taxon>
    </lineage>
</organism>
<dbReference type="EMBL" id="JACYTP010000008">
    <property type="protein sequence ID" value="MBD8513707.1"/>
    <property type="molecule type" value="Genomic_DNA"/>
</dbReference>
<keyword evidence="3" id="KW-0732">Signal</keyword>
<protein>
    <submittedName>
        <fullName evidence="5">Polysaccharide deacetylase family protein</fullName>
    </submittedName>
</protein>
<name>A0ABR9BMB2_9GAMM</name>
<evidence type="ECO:0000256" key="2">
    <source>
        <dbReference type="ARBA" id="ARBA00022801"/>
    </source>
</evidence>
<keyword evidence="2" id="KW-0378">Hydrolase</keyword>
<dbReference type="RefSeq" id="WP_192016395.1">
    <property type="nucleotide sequence ID" value="NZ_JACYTP010000008.1"/>
</dbReference>
<feature type="signal peptide" evidence="3">
    <location>
        <begin position="1"/>
        <end position="19"/>
    </location>
</feature>
<gene>
    <name evidence="5" type="ORF">IFO68_13580</name>
</gene>
<dbReference type="PROSITE" id="PS51257">
    <property type="entry name" value="PROKAR_LIPOPROTEIN"/>
    <property type="match status" value="1"/>
</dbReference>